<accession>A0ABS2PDL4</accession>
<comment type="caution">
    <text evidence="1">The sequence shown here is derived from an EMBL/GenBank/DDBJ whole genome shotgun (WGS) entry which is preliminary data.</text>
</comment>
<protein>
    <submittedName>
        <fullName evidence="1">FtsZ-interacting cell division protein ZipA</fullName>
    </submittedName>
</protein>
<gene>
    <name evidence="1" type="ORF">JOD17_002486</name>
</gene>
<dbReference type="RefSeq" id="WP_204698022.1">
    <property type="nucleotide sequence ID" value="NZ_JAFBEC010000007.1"/>
</dbReference>
<keyword evidence="2" id="KW-1185">Reference proteome</keyword>
<dbReference type="Proteomes" id="UP000741863">
    <property type="component" value="Unassembled WGS sequence"/>
</dbReference>
<evidence type="ECO:0000313" key="2">
    <source>
        <dbReference type="Proteomes" id="UP000741863"/>
    </source>
</evidence>
<keyword evidence="1" id="KW-0132">Cell division</keyword>
<keyword evidence="1" id="KW-0131">Cell cycle</keyword>
<organism evidence="1 2">
    <name type="scientific">Geomicrobium sediminis</name>
    <dbReference type="NCBI Taxonomy" id="1347788"/>
    <lineage>
        <taxon>Bacteria</taxon>
        <taxon>Bacillati</taxon>
        <taxon>Bacillota</taxon>
        <taxon>Bacilli</taxon>
        <taxon>Bacillales</taxon>
        <taxon>Geomicrobium</taxon>
    </lineage>
</organism>
<reference evidence="1 2" key="1">
    <citation type="submission" date="2021-01" db="EMBL/GenBank/DDBJ databases">
        <title>Genomic Encyclopedia of Type Strains, Phase IV (KMG-IV): sequencing the most valuable type-strain genomes for metagenomic binning, comparative biology and taxonomic classification.</title>
        <authorList>
            <person name="Goeker M."/>
        </authorList>
    </citation>
    <scope>NUCLEOTIDE SEQUENCE [LARGE SCALE GENOMIC DNA]</scope>
    <source>
        <strain evidence="1 2">DSM 25540</strain>
    </source>
</reference>
<proteinExistence type="predicted"/>
<dbReference type="EMBL" id="JAFBEC010000007">
    <property type="protein sequence ID" value="MBM7633392.1"/>
    <property type="molecule type" value="Genomic_DNA"/>
</dbReference>
<dbReference type="GO" id="GO:0051301">
    <property type="term" value="P:cell division"/>
    <property type="evidence" value="ECO:0007669"/>
    <property type="project" value="UniProtKB-KW"/>
</dbReference>
<name>A0ABS2PDL4_9BACL</name>
<sequence>MNAIGIIVGLLLLAFFIASGWKSFKSKKSFSDQQELIERAHLHRYFHLNEAAMNELLNDNPTAPKVIINGKTYYPLTKFQKWYATNTK</sequence>
<evidence type="ECO:0000313" key="1">
    <source>
        <dbReference type="EMBL" id="MBM7633392.1"/>
    </source>
</evidence>